<evidence type="ECO:0000259" key="5">
    <source>
        <dbReference type="PROSITE" id="PS00624"/>
    </source>
</evidence>
<dbReference type="PROSITE" id="PS00624">
    <property type="entry name" value="GMC_OXRED_2"/>
    <property type="match status" value="1"/>
</dbReference>
<organism evidence="6 7">
    <name type="scientific">Periconia macrospinosa</name>
    <dbReference type="NCBI Taxonomy" id="97972"/>
    <lineage>
        <taxon>Eukaryota</taxon>
        <taxon>Fungi</taxon>
        <taxon>Dikarya</taxon>
        <taxon>Ascomycota</taxon>
        <taxon>Pezizomycotina</taxon>
        <taxon>Dothideomycetes</taxon>
        <taxon>Pleosporomycetidae</taxon>
        <taxon>Pleosporales</taxon>
        <taxon>Massarineae</taxon>
        <taxon>Periconiaceae</taxon>
        <taxon>Periconia</taxon>
    </lineage>
</organism>
<dbReference type="InterPro" id="IPR036188">
    <property type="entry name" value="FAD/NAD-bd_sf"/>
</dbReference>
<evidence type="ECO:0000313" key="7">
    <source>
        <dbReference type="Proteomes" id="UP000244855"/>
    </source>
</evidence>
<dbReference type="InterPro" id="IPR007867">
    <property type="entry name" value="GMC_OxRtase_C"/>
</dbReference>
<dbReference type="SUPFAM" id="SSF51905">
    <property type="entry name" value="FAD/NAD(P)-binding domain"/>
    <property type="match status" value="1"/>
</dbReference>
<feature type="chain" id="PRO_5015943974" evidence="4">
    <location>
        <begin position="25"/>
        <end position="622"/>
    </location>
</feature>
<dbReference type="PANTHER" id="PTHR11552">
    <property type="entry name" value="GLUCOSE-METHANOL-CHOLINE GMC OXIDOREDUCTASE"/>
    <property type="match status" value="1"/>
</dbReference>
<evidence type="ECO:0000256" key="1">
    <source>
        <dbReference type="ARBA" id="ARBA00010790"/>
    </source>
</evidence>
<dbReference type="GO" id="GO:0050660">
    <property type="term" value="F:flavin adenine dinucleotide binding"/>
    <property type="evidence" value="ECO:0007669"/>
    <property type="project" value="InterPro"/>
</dbReference>
<keyword evidence="3" id="KW-0274">FAD</keyword>
<reference evidence="6 7" key="1">
    <citation type="journal article" date="2018" name="Sci. Rep.">
        <title>Comparative genomics provides insights into the lifestyle and reveals functional heterogeneity of dark septate endophytic fungi.</title>
        <authorList>
            <person name="Knapp D.G."/>
            <person name="Nemeth J.B."/>
            <person name="Barry K."/>
            <person name="Hainaut M."/>
            <person name="Henrissat B."/>
            <person name="Johnson J."/>
            <person name="Kuo A."/>
            <person name="Lim J.H.P."/>
            <person name="Lipzen A."/>
            <person name="Nolan M."/>
            <person name="Ohm R.A."/>
            <person name="Tamas L."/>
            <person name="Grigoriev I.V."/>
            <person name="Spatafora J.W."/>
            <person name="Nagy L.G."/>
            <person name="Kovacs G.M."/>
        </authorList>
    </citation>
    <scope>NUCLEOTIDE SEQUENCE [LARGE SCALE GENOMIC DNA]</scope>
    <source>
        <strain evidence="6 7">DSE2036</strain>
    </source>
</reference>
<dbReference type="AlphaFoldDB" id="A0A2V1DFX6"/>
<dbReference type="InterPro" id="IPR000172">
    <property type="entry name" value="GMC_OxRdtase_N"/>
</dbReference>
<evidence type="ECO:0000256" key="4">
    <source>
        <dbReference type="SAM" id="SignalP"/>
    </source>
</evidence>
<accession>A0A2V1DFX6</accession>
<feature type="domain" description="Glucose-methanol-choline oxidoreductase N-terminal" evidence="5">
    <location>
        <begin position="310"/>
        <end position="324"/>
    </location>
</feature>
<keyword evidence="4" id="KW-0732">Signal</keyword>
<dbReference type="GO" id="GO:0016614">
    <property type="term" value="F:oxidoreductase activity, acting on CH-OH group of donors"/>
    <property type="evidence" value="ECO:0007669"/>
    <property type="project" value="InterPro"/>
</dbReference>
<dbReference type="EMBL" id="KZ805451">
    <property type="protein sequence ID" value="PVH96905.1"/>
    <property type="molecule type" value="Genomic_DNA"/>
</dbReference>
<dbReference type="OrthoDB" id="269227at2759"/>
<dbReference type="Gene3D" id="3.50.50.60">
    <property type="entry name" value="FAD/NAD(P)-binding domain"/>
    <property type="match status" value="1"/>
</dbReference>
<dbReference type="Pfam" id="PF05199">
    <property type="entry name" value="GMC_oxred_C"/>
    <property type="match status" value="1"/>
</dbReference>
<dbReference type="PIRSF" id="PIRSF000137">
    <property type="entry name" value="Alcohol_oxidase"/>
    <property type="match status" value="1"/>
</dbReference>
<dbReference type="Pfam" id="PF00732">
    <property type="entry name" value="GMC_oxred_N"/>
    <property type="match status" value="1"/>
</dbReference>
<feature type="active site" description="Proton donor" evidence="2">
    <location>
        <position position="559"/>
    </location>
</feature>
<evidence type="ECO:0000256" key="2">
    <source>
        <dbReference type="PIRSR" id="PIRSR000137-1"/>
    </source>
</evidence>
<dbReference type="Gene3D" id="3.30.560.10">
    <property type="entry name" value="Glucose Oxidase, domain 3"/>
    <property type="match status" value="1"/>
</dbReference>
<keyword evidence="3" id="KW-0285">Flavoprotein</keyword>
<keyword evidence="7" id="KW-1185">Reference proteome</keyword>
<dbReference type="GO" id="GO:0044550">
    <property type="term" value="P:secondary metabolite biosynthetic process"/>
    <property type="evidence" value="ECO:0007669"/>
    <property type="project" value="TreeGrafter"/>
</dbReference>
<dbReference type="InterPro" id="IPR012132">
    <property type="entry name" value="GMC_OxRdtase"/>
</dbReference>
<feature type="binding site" evidence="3">
    <location>
        <begin position="131"/>
        <end position="134"/>
    </location>
    <ligand>
        <name>FAD</name>
        <dbReference type="ChEBI" id="CHEBI:57692"/>
    </ligand>
</feature>
<evidence type="ECO:0000313" key="6">
    <source>
        <dbReference type="EMBL" id="PVH96905.1"/>
    </source>
</evidence>
<dbReference type="PANTHER" id="PTHR11552:SF115">
    <property type="entry name" value="DEHYDROGENASE XPTC-RELATED"/>
    <property type="match status" value="1"/>
</dbReference>
<feature type="active site" description="Proton acceptor" evidence="2">
    <location>
        <position position="602"/>
    </location>
</feature>
<name>A0A2V1DFX6_9PLEO</name>
<sequence length="622" mass="67904">MAYFPRPLVAALWWLTCLVGYLSAAPTFADRAQLKRSAAELQGSYDYVVVGGGTSGLVVANRLSEDSSKSVLVVELGYIADEACIWQPKSIERSACVKHRFNITGIPQPEINNQTWPFPLGAVVGGSSAVNGMVFDRGARIDYNAWEELGNPGWGWEGLFQYFKKSTTFDVPSQQEKEKFGWTWDKAAYGDGPIHASFPAFQWSTQNISMAAWKEMGLPTPKEHAFGDAIGLFFVPSSEHGVNRTRSYARYGYHDPAASRLNYHLLVGHKAEKLVLSTDKAAEGVVIYQRDNPQEKFTIKVAKEVILTAGAVHTPQILELSGVGPRDVLEAAKIDVKLELPGVGNNFQDHPQAYLTCNFTQDVWPNPATLTNNATFLAAAQAEYDAHKTGPLTLNLNTGFTFLPLGTIHSQSTGFHERLAAQHPDTYLPRNLDSSVRKGYKVQKNLLARLYRSPESSVFESPFGGVCQRTSVLTKPLSRGQVHINASDPYGPPIIDFRVYSNPLDMEVSVESIKYTRKYFKSELFAPLKPVESAPGPNVTDDMGIEAHIRRTGGPSSFHVSGTAAMMPLELGGVVGPDLKVYGLKGVSVADASIQPLIPGAHLSATVYAVAEKAADIIKSRG</sequence>
<feature type="signal peptide" evidence="4">
    <location>
        <begin position="1"/>
        <end position="24"/>
    </location>
</feature>
<feature type="binding site" evidence="3">
    <location>
        <begin position="54"/>
        <end position="55"/>
    </location>
    <ligand>
        <name>FAD</name>
        <dbReference type="ChEBI" id="CHEBI:57692"/>
    </ligand>
</feature>
<comment type="similarity">
    <text evidence="1">Belongs to the GMC oxidoreductase family.</text>
</comment>
<comment type="cofactor">
    <cofactor evidence="3">
        <name>FAD</name>
        <dbReference type="ChEBI" id="CHEBI:57692"/>
    </cofactor>
</comment>
<dbReference type="Proteomes" id="UP000244855">
    <property type="component" value="Unassembled WGS sequence"/>
</dbReference>
<evidence type="ECO:0000256" key="3">
    <source>
        <dbReference type="PIRSR" id="PIRSR000137-2"/>
    </source>
</evidence>
<feature type="binding site" evidence="3">
    <location>
        <position position="123"/>
    </location>
    <ligand>
        <name>FAD</name>
        <dbReference type="ChEBI" id="CHEBI:57692"/>
    </ligand>
</feature>
<protein>
    <submittedName>
        <fullName evidence="6">GMC oxidoreductase</fullName>
    </submittedName>
</protein>
<dbReference type="STRING" id="97972.A0A2V1DFX6"/>
<proteinExistence type="inferred from homology"/>
<dbReference type="SUPFAM" id="SSF54373">
    <property type="entry name" value="FAD-linked reductases, C-terminal domain"/>
    <property type="match status" value="1"/>
</dbReference>
<gene>
    <name evidence="6" type="ORF">DM02DRAFT_674487</name>
</gene>